<proteinExistence type="predicted"/>
<dbReference type="Pfam" id="PF02585">
    <property type="entry name" value="PIG-L"/>
    <property type="match status" value="1"/>
</dbReference>
<evidence type="ECO:0008006" key="2">
    <source>
        <dbReference type="Google" id="ProtNLM"/>
    </source>
</evidence>
<dbReference type="AlphaFoldDB" id="A0A0F9XNE7"/>
<name>A0A0F9XNE7_9ZZZZ</name>
<organism evidence="1">
    <name type="scientific">marine sediment metagenome</name>
    <dbReference type="NCBI Taxonomy" id="412755"/>
    <lineage>
        <taxon>unclassified sequences</taxon>
        <taxon>metagenomes</taxon>
        <taxon>ecological metagenomes</taxon>
    </lineage>
</organism>
<dbReference type="InterPro" id="IPR024078">
    <property type="entry name" value="LmbE-like_dom_sf"/>
</dbReference>
<accession>A0A0F9XNE7</accession>
<comment type="caution">
    <text evidence="1">The sequence shown here is derived from an EMBL/GenBank/DDBJ whole genome shotgun (WGS) entry which is preliminary data.</text>
</comment>
<dbReference type="SUPFAM" id="SSF102588">
    <property type="entry name" value="LmbE-like"/>
    <property type="match status" value="1"/>
</dbReference>
<sequence length="843" mass="94803">MRYLLGFFACSLFVLSTLKAQSPKNSSATDIYHSIEKLNFLGTALYIAAHPDDENTRLISYLSNNVKARTGYLSLTRGDGGQNLIGPELRELLGVLRTQELLAARRVDGGEQFFSRANDFGYSKQPSETLEIWNKEAILGDVVRTIRKFKPDVIINRFDHRTPGSTHGHHTSSAMLSFEAFDLANNANAYPEQLKNTSTWQPKRLFFNTSWWFYGSEEKFKEADKSNMLNMDVGAYYPMLGMSNNEIASLASSQHLCQGFGRLTSRGSEDEYVELLKGDLPNDKSNLFDGIDTSWSRIDGGKAIGKILYDVQENFNFKNPTVHIPALLEAYQLLQKTTDQHWKKLKTDELTTIIASVSGLYLEASSISPYTNAGEIVDVQIQVLNRSNININLKSLFLNEQSININNSILDNNKSFEKKVKLTIPTTTKFTSPYWLMEKGTLGTYTVTNTELIGKPETPRAFNAIFNIEINGIAIPIVKPIMYKYAKPEKGEIYQPFEIVPEATASFADKVLIFADASSKRIPVTIKAHKDNISGTIELKYESGWQVDKKLLPFTIAKKGDEQIVFFTLSPPSTENESSISPIIRLNGKEINKELITIEYDHVPTQTVLLPSEAKVVRLNIQKAGENIGYIMGAGDEVPTSLEQIGYNVQLIDPTTITKESLQKYDAVVLGIRAYNVVDELKFKQRFILDYAKNGGTVIVQYNTASRWGSQFENIAPFELEISRDRVTNENSKVEIIAKDHSLVHFPNEIDQDDFNGWVQERGLYFPNKWADEFTPILEMHDEGEDSTKGSLLIAPYGKGNYIYTGLSFFRELPVGVPGAYKLFSNMLSIGKDKVETKEKIKG</sequence>
<dbReference type="SUPFAM" id="SSF52317">
    <property type="entry name" value="Class I glutamine amidotransferase-like"/>
    <property type="match status" value="1"/>
</dbReference>
<protein>
    <recommendedName>
        <fullName evidence="2">LmbE family protein</fullName>
    </recommendedName>
</protein>
<dbReference type="Gene3D" id="3.40.50.10320">
    <property type="entry name" value="LmbE-like"/>
    <property type="match status" value="1"/>
</dbReference>
<evidence type="ECO:0000313" key="1">
    <source>
        <dbReference type="EMBL" id="KKO00912.1"/>
    </source>
</evidence>
<dbReference type="InterPro" id="IPR029062">
    <property type="entry name" value="Class_I_gatase-like"/>
</dbReference>
<dbReference type="InterPro" id="IPR003737">
    <property type="entry name" value="GlcNAc_PI_deacetylase-related"/>
</dbReference>
<gene>
    <name evidence="1" type="ORF">LCGC14_0123190</name>
</gene>
<reference evidence="1" key="1">
    <citation type="journal article" date="2015" name="Nature">
        <title>Complex archaea that bridge the gap between prokaryotes and eukaryotes.</title>
        <authorList>
            <person name="Spang A."/>
            <person name="Saw J.H."/>
            <person name="Jorgensen S.L."/>
            <person name="Zaremba-Niedzwiedzka K."/>
            <person name="Martijn J."/>
            <person name="Lind A.E."/>
            <person name="van Eijk R."/>
            <person name="Schleper C."/>
            <person name="Guy L."/>
            <person name="Ettema T.J."/>
        </authorList>
    </citation>
    <scope>NUCLEOTIDE SEQUENCE</scope>
</reference>
<dbReference type="EMBL" id="LAZR01000038">
    <property type="protein sequence ID" value="KKO00912.1"/>
    <property type="molecule type" value="Genomic_DNA"/>
</dbReference>